<keyword evidence="6" id="KW-1185">Reference proteome</keyword>
<comment type="caution">
    <text evidence="5">The sequence shown here is derived from an EMBL/GenBank/DDBJ whole genome shotgun (WGS) entry which is preliminary data.</text>
</comment>
<dbReference type="Pfam" id="PF01212">
    <property type="entry name" value="Beta_elim_lyase"/>
    <property type="match status" value="1"/>
</dbReference>
<evidence type="ECO:0000256" key="3">
    <source>
        <dbReference type="ARBA" id="ARBA00022898"/>
    </source>
</evidence>
<evidence type="ECO:0000256" key="2">
    <source>
        <dbReference type="ARBA" id="ARBA00006966"/>
    </source>
</evidence>
<accession>A0ABR6VK81</accession>
<dbReference type="GO" id="GO:0008483">
    <property type="term" value="F:transaminase activity"/>
    <property type="evidence" value="ECO:0007669"/>
    <property type="project" value="UniProtKB-KW"/>
</dbReference>
<evidence type="ECO:0000256" key="1">
    <source>
        <dbReference type="ARBA" id="ARBA00001933"/>
    </source>
</evidence>
<keyword evidence="3" id="KW-0663">Pyridoxal phosphate</keyword>
<gene>
    <name evidence="5" type="ORF">H8J70_09840</name>
</gene>
<reference evidence="5 6" key="1">
    <citation type="submission" date="2020-08" db="EMBL/GenBank/DDBJ databases">
        <authorList>
            <person name="Liu C."/>
            <person name="Sun Q."/>
        </authorList>
    </citation>
    <scope>NUCLEOTIDE SEQUENCE [LARGE SCALE GENOMIC DNA]</scope>
    <source>
        <strain evidence="5 6">NSJ-59</strain>
    </source>
</reference>
<dbReference type="Proteomes" id="UP000606870">
    <property type="component" value="Unassembled WGS sequence"/>
</dbReference>
<keyword evidence="5" id="KW-0032">Aminotransferase</keyword>
<sequence>MAQEQLHFASDYQEGAHPRILQRLIDTNLMQTPGYGTDEICESARARIREACAAPQAAVHFLTGGTQTNAIVIKAVLQPYQGVVSAVSGHVSVHEAGAIEAGGHKVMTIPSESGKISAAAVEQFVADYEGDDNKAHMVMPGMVYLSQPNEFGVLYSLEELTAISNVCRRHHLPLFLDGARLAYALACPENDVSLADIARLCDVFYIGGTKCGALLGEAVVLPNPDLIPHFFTIIKQNGALLAKGRVLGIQFDELFKDNLYAELCKTAIDCAHRIKAALQEAGLPLCFDSQTNQIFFIIDNEKMKKLGEKAVYNFGEKYDESHSIIRFCTSWATTVENTEKLCEIIKSL</sequence>
<dbReference type="PANTHER" id="PTHR48097">
    <property type="entry name" value="L-THREONINE ALDOLASE-RELATED"/>
    <property type="match status" value="1"/>
</dbReference>
<name>A0ABR6VK81_9FIRM</name>
<dbReference type="InterPro" id="IPR001597">
    <property type="entry name" value="ArAA_b-elim_lyase/Thr_aldolase"/>
</dbReference>
<dbReference type="Gene3D" id="3.90.1150.10">
    <property type="entry name" value="Aspartate Aminotransferase, domain 1"/>
    <property type="match status" value="1"/>
</dbReference>
<comment type="cofactor">
    <cofactor evidence="1">
        <name>pyridoxal 5'-phosphate</name>
        <dbReference type="ChEBI" id="CHEBI:597326"/>
    </cofactor>
</comment>
<keyword evidence="5" id="KW-0808">Transferase</keyword>
<dbReference type="InterPro" id="IPR015421">
    <property type="entry name" value="PyrdxlP-dep_Trfase_major"/>
</dbReference>
<protein>
    <submittedName>
        <fullName evidence="5">Aminotransferase class I/II-fold pyridoxal phosphate-dependent enzyme</fullName>
    </submittedName>
</protein>
<dbReference type="Gene3D" id="3.40.640.10">
    <property type="entry name" value="Type I PLP-dependent aspartate aminotransferase-like (Major domain)"/>
    <property type="match status" value="1"/>
</dbReference>
<dbReference type="InterPro" id="IPR015422">
    <property type="entry name" value="PyrdxlP-dep_Trfase_small"/>
</dbReference>
<evidence type="ECO:0000259" key="4">
    <source>
        <dbReference type="Pfam" id="PF01212"/>
    </source>
</evidence>
<dbReference type="EMBL" id="JACOGK010000030">
    <property type="protein sequence ID" value="MBC3537553.1"/>
    <property type="molecule type" value="Genomic_DNA"/>
</dbReference>
<comment type="similarity">
    <text evidence="2">Belongs to the threonine aldolase family.</text>
</comment>
<dbReference type="SUPFAM" id="SSF53383">
    <property type="entry name" value="PLP-dependent transferases"/>
    <property type="match status" value="1"/>
</dbReference>
<evidence type="ECO:0000313" key="6">
    <source>
        <dbReference type="Proteomes" id="UP000606870"/>
    </source>
</evidence>
<organism evidence="5 6">
    <name type="scientific">Megasphaera hominis</name>
    <dbReference type="NCBI Taxonomy" id="159836"/>
    <lineage>
        <taxon>Bacteria</taxon>
        <taxon>Bacillati</taxon>
        <taxon>Bacillota</taxon>
        <taxon>Negativicutes</taxon>
        <taxon>Veillonellales</taxon>
        <taxon>Veillonellaceae</taxon>
        <taxon>Megasphaera</taxon>
    </lineage>
</organism>
<dbReference type="RefSeq" id="WP_186504019.1">
    <property type="nucleotide sequence ID" value="NZ_JACOGK010000030.1"/>
</dbReference>
<proteinExistence type="inferred from homology"/>
<dbReference type="InterPro" id="IPR015424">
    <property type="entry name" value="PyrdxlP-dep_Trfase"/>
</dbReference>
<feature type="domain" description="Aromatic amino acid beta-eliminating lyase/threonine aldolase" evidence="4">
    <location>
        <begin position="33"/>
        <end position="299"/>
    </location>
</feature>
<dbReference type="PANTHER" id="PTHR48097:SF5">
    <property type="entry name" value="LOW SPECIFICITY L-THREONINE ALDOLASE"/>
    <property type="match status" value="1"/>
</dbReference>
<evidence type="ECO:0000313" key="5">
    <source>
        <dbReference type="EMBL" id="MBC3537553.1"/>
    </source>
</evidence>